<dbReference type="EMBL" id="PCVN01000098">
    <property type="protein sequence ID" value="PIQ74126.1"/>
    <property type="molecule type" value="Genomic_DNA"/>
</dbReference>
<feature type="transmembrane region" description="Helical" evidence="1">
    <location>
        <begin position="51"/>
        <end position="71"/>
    </location>
</feature>
<proteinExistence type="predicted"/>
<protein>
    <submittedName>
        <fullName evidence="2">Uncharacterized protein</fullName>
    </submittedName>
</protein>
<keyword evidence="1" id="KW-0472">Membrane</keyword>
<keyword evidence="1" id="KW-0812">Transmembrane</keyword>
<evidence type="ECO:0000313" key="3">
    <source>
        <dbReference type="Proteomes" id="UP000231550"/>
    </source>
</evidence>
<feature type="transmembrane region" description="Helical" evidence="1">
    <location>
        <begin position="7"/>
        <end position="25"/>
    </location>
</feature>
<gene>
    <name evidence="2" type="ORF">COV85_03755</name>
</gene>
<name>A0A2H0KPQ4_9BACT</name>
<dbReference type="Proteomes" id="UP000231550">
    <property type="component" value="Unassembled WGS sequence"/>
</dbReference>
<comment type="caution">
    <text evidence="2">The sequence shown here is derived from an EMBL/GenBank/DDBJ whole genome shotgun (WGS) entry which is preliminary data.</text>
</comment>
<dbReference type="AlphaFoldDB" id="A0A2H0KPQ4"/>
<reference evidence="2 3" key="1">
    <citation type="submission" date="2017-09" db="EMBL/GenBank/DDBJ databases">
        <title>Depth-based differentiation of microbial function through sediment-hosted aquifers and enrichment of novel symbionts in the deep terrestrial subsurface.</title>
        <authorList>
            <person name="Probst A.J."/>
            <person name="Ladd B."/>
            <person name="Jarett J.K."/>
            <person name="Geller-Mcgrath D.E."/>
            <person name="Sieber C.M."/>
            <person name="Emerson J.B."/>
            <person name="Anantharaman K."/>
            <person name="Thomas B.C."/>
            <person name="Malmstrom R."/>
            <person name="Stieglmeier M."/>
            <person name="Klingl A."/>
            <person name="Woyke T."/>
            <person name="Ryan C.M."/>
            <person name="Banfield J.F."/>
        </authorList>
    </citation>
    <scope>NUCLEOTIDE SEQUENCE [LARGE SCALE GENOMIC DNA]</scope>
    <source>
        <strain evidence="2">CG11_big_fil_rev_8_21_14_0_20_44_10</strain>
    </source>
</reference>
<evidence type="ECO:0000313" key="2">
    <source>
        <dbReference type="EMBL" id="PIQ74126.1"/>
    </source>
</evidence>
<sequence length="73" mass="8576">MALLWEIVSYYVGIGMIVVVIFWFGHKLSLLKEVGEKGIANTKIEPVGLDVYLYVWFAWPRVVYITCRDYFQK</sequence>
<keyword evidence="1" id="KW-1133">Transmembrane helix</keyword>
<evidence type="ECO:0000256" key="1">
    <source>
        <dbReference type="SAM" id="Phobius"/>
    </source>
</evidence>
<organism evidence="2 3">
    <name type="scientific">Candidatus Portnoybacteria bacterium CG11_big_fil_rev_8_21_14_0_20_44_10</name>
    <dbReference type="NCBI Taxonomy" id="1974818"/>
    <lineage>
        <taxon>Bacteria</taxon>
        <taxon>Candidatus Portnoyibacteriota</taxon>
    </lineage>
</organism>
<accession>A0A2H0KPQ4</accession>